<organism evidence="16 17">
    <name type="scientific">Xylella fastidiosa subsp. sandyi Ann-1</name>
    <dbReference type="NCBI Taxonomy" id="155920"/>
    <lineage>
        <taxon>Bacteria</taxon>
        <taxon>Pseudomonadati</taxon>
        <taxon>Pseudomonadota</taxon>
        <taxon>Gammaproteobacteria</taxon>
        <taxon>Lysobacterales</taxon>
        <taxon>Lysobacteraceae</taxon>
        <taxon>Xylella</taxon>
    </lineage>
</organism>
<evidence type="ECO:0000256" key="13">
    <source>
        <dbReference type="RuleBase" id="RU361153"/>
    </source>
</evidence>
<evidence type="ECO:0000256" key="1">
    <source>
        <dbReference type="ARBA" id="ARBA00000966"/>
    </source>
</evidence>
<evidence type="ECO:0000313" key="16">
    <source>
        <dbReference type="EMBL" id="AIC09172.1"/>
    </source>
</evidence>
<dbReference type="PANTHER" id="PTHR34142:SF1">
    <property type="entry name" value="GLYCOSIDE HYDROLASE FAMILY 5 DOMAIN-CONTAINING PROTEIN"/>
    <property type="match status" value="1"/>
</dbReference>
<dbReference type="PANTHER" id="PTHR34142">
    <property type="entry name" value="ENDO-BETA-1,4-GLUCANASE A"/>
    <property type="match status" value="1"/>
</dbReference>
<dbReference type="EC" id="3.2.1.4" evidence="3"/>
<dbReference type="Proteomes" id="UP000027215">
    <property type="component" value="Chromosome"/>
</dbReference>
<keyword evidence="5 13" id="KW-0378">Hydrolase</keyword>
<protein>
    <recommendedName>
        <fullName evidence="10">Endoglucanase</fullName>
        <ecNumber evidence="3">3.2.1.4</ecNumber>
    </recommendedName>
    <alternativeName>
        <fullName evidence="11">Cellulase</fullName>
    </alternativeName>
    <alternativeName>
        <fullName evidence="12">Endo-1,4-beta-glucanase</fullName>
    </alternativeName>
</protein>
<evidence type="ECO:0000256" key="2">
    <source>
        <dbReference type="ARBA" id="ARBA00005641"/>
    </source>
</evidence>
<dbReference type="InterPro" id="IPR018087">
    <property type="entry name" value="Glyco_hydro_5_CS"/>
</dbReference>
<dbReference type="GO" id="GO:0008810">
    <property type="term" value="F:cellulase activity"/>
    <property type="evidence" value="ECO:0007669"/>
    <property type="project" value="UniProtKB-EC"/>
</dbReference>
<feature type="domain" description="Glycoside hydrolase family 5" evidence="15">
    <location>
        <begin position="59"/>
        <end position="317"/>
    </location>
</feature>
<dbReference type="Gene3D" id="3.20.20.80">
    <property type="entry name" value="Glycosidases"/>
    <property type="match status" value="1"/>
</dbReference>
<gene>
    <name evidence="16" type="ORF">D934_00505</name>
</gene>
<feature type="chain" id="PRO_5001583040" description="Endoglucanase" evidence="14">
    <location>
        <begin position="28"/>
        <end position="356"/>
    </location>
</feature>
<dbReference type="GO" id="GO:0030245">
    <property type="term" value="P:cellulose catabolic process"/>
    <property type="evidence" value="ECO:0007669"/>
    <property type="project" value="UniProtKB-KW"/>
</dbReference>
<dbReference type="InterPro" id="IPR017853">
    <property type="entry name" value="GH"/>
</dbReference>
<keyword evidence="9" id="KW-0624">Polysaccharide degradation</keyword>
<keyword evidence="4 14" id="KW-0732">Signal</keyword>
<evidence type="ECO:0000256" key="6">
    <source>
        <dbReference type="ARBA" id="ARBA00023001"/>
    </source>
</evidence>
<evidence type="ECO:0000256" key="5">
    <source>
        <dbReference type="ARBA" id="ARBA00022801"/>
    </source>
</evidence>
<name>A0A060H8B7_XYLFS</name>
<reference evidence="16 17" key="1">
    <citation type="submission" date="2013-08" db="EMBL/GenBank/DDBJ databases">
        <authorList>
            <person name="Stouthamer R."/>
            <person name="Nunney L."/>
        </authorList>
    </citation>
    <scope>NUCLEOTIDE SEQUENCE [LARGE SCALE GENOMIC DNA]</scope>
    <source>
        <strain evidence="17">ann-1</strain>
    </source>
</reference>
<evidence type="ECO:0000313" key="17">
    <source>
        <dbReference type="Proteomes" id="UP000027215"/>
    </source>
</evidence>
<evidence type="ECO:0000256" key="4">
    <source>
        <dbReference type="ARBA" id="ARBA00022729"/>
    </source>
</evidence>
<evidence type="ECO:0000256" key="3">
    <source>
        <dbReference type="ARBA" id="ARBA00012601"/>
    </source>
</evidence>
<evidence type="ECO:0000256" key="11">
    <source>
        <dbReference type="ARBA" id="ARBA00077338"/>
    </source>
</evidence>
<comment type="catalytic activity">
    <reaction evidence="1">
        <text>Endohydrolysis of (1-&gt;4)-beta-D-glucosidic linkages in cellulose, lichenin and cereal beta-D-glucans.</text>
        <dbReference type="EC" id="3.2.1.4"/>
    </reaction>
</comment>
<evidence type="ECO:0000256" key="7">
    <source>
        <dbReference type="ARBA" id="ARBA00023277"/>
    </source>
</evidence>
<dbReference type="PATRIC" id="fig|155920.8.peg.128"/>
<keyword evidence="7" id="KW-0119">Carbohydrate metabolism</keyword>
<evidence type="ECO:0000256" key="14">
    <source>
        <dbReference type="SAM" id="SignalP"/>
    </source>
</evidence>
<comment type="similarity">
    <text evidence="2 13">Belongs to the glycosyl hydrolase 5 (cellulase A) family.</text>
</comment>
<dbReference type="Pfam" id="PF00150">
    <property type="entry name" value="Cellulase"/>
    <property type="match status" value="1"/>
</dbReference>
<dbReference type="InterPro" id="IPR001547">
    <property type="entry name" value="Glyco_hydro_5"/>
</dbReference>
<evidence type="ECO:0000259" key="15">
    <source>
        <dbReference type="Pfam" id="PF00150"/>
    </source>
</evidence>
<dbReference type="FunFam" id="3.20.20.80:FF:000124">
    <property type="entry name" value="Exported cellulase"/>
    <property type="match status" value="1"/>
</dbReference>
<accession>A0A060H8B7</accession>
<dbReference type="EMBL" id="CP006696">
    <property type="protein sequence ID" value="AIC09172.1"/>
    <property type="molecule type" value="Genomic_DNA"/>
</dbReference>
<dbReference type="PROSITE" id="PS00659">
    <property type="entry name" value="GLYCOSYL_HYDROL_F5"/>
    <property type="match status" value="1"/>
</dbReference>
<dbReference type="AlphaFoldDB" id="A0A060H8B7"/>
<proteinExistence type="inferred from homology"/>
<evidence type="ECO:0000256" key="9">
    <source>
        <dbReference type="ARBA" id="ARBA00023326"/>
    </source>
</evidence>
<keyword evidence="8 13" id="KW-0326">Glycosidase</keyword>
<dbReference type="HOGENOM" id="CLU_029718_0_0_6"/>
<evidence type="ECO:0000256" key="12">
    <source>
        <dbReference type="ARBA" id="ARBA00079594"/>
    </source>
</evidence>
<dbReference type="SUPFAM" id="SSF51445">
    <property type="entry name" value="(Trans)glycosidases"/>
    <property type="match status" value="1"/>
</dbReference>
<sequence length="356" mass="39485">MPISFLYPLCLLPSCFLILLTSLTTLAPTSPSHTTNILTYAGINLPGPEFSPSNKPGVLYKDYLYPSASDYAYVAKKGMNIVRLPVLWERVQPTLNDALDATQLNLILNAVEQAKAQKLHIILDIHNYAKYNDELIGSDNVPISAFADLWKRLSLQFANDKAVIFGLMNEPHEITSTTWAKAAQASINAIRSTGARNLVLVPGTAYSGAHSWLSSYYGIPNGEALLNINDPAKHMAFEVHQYLNENSTGTTGECISTTIGAEKLEAFTNWLRTYHKTGFLGEFATGNNDTCNQALEGMLSYIEENADVWLGLTWWGSNPWFSPDYPFNLHPNSDGNDKPQMSILESHTRKITKIHK</sequence>
<keyword evidence="6" id="KW-0136">Cellulose degradation</keyword>
<dbReference type="KEGG" id="xfs:D934_00505"/>
<evidence type="ECO:0000256" key="8">
    <source>
        <dbReference type="ARBA" id="ARBA00023295"/>
    </source>
</evidence>
<evidence type="ECO:0000256" key="10">
    <source>
        <dbReference type="ARBA" id="ARBA00068340"/>
    </source>
</evidence>
<feature type="signal peptide" evidence="14">
    <location>
        <begin position="1"/>
        <end position="27"/>
    </location>
</feature>